<organism evidence="1 2">
    <name type="scientific">Lasius platythorax</name>
    <dbReference type="NCBI Taxonomy" id="488582"/>
    <lineage>
        <taxon>Eukaryota</taxon>
        <taxon>Metazoa</taxon>
        <taxon>Ecdysozoa</taxon>
        <taxon>Arthropoda</taxon>
        <taxon>Hexapoda</taxon>
        <taxon>Insecta</taxon>
        <taxon>Pterygota</taxon>
        <taxon>Neoptera</taxon>
        <taxon>Endopterygota</taxon>
        <taxon>Hymenoptera</taxon>
        <taxon>Apocrita</taxon>
        <taxon>Aculeata</taxon>
        <taxon>Formicoidea</taxon>
        <taxon>Formicidae</taxon>
        <taxon>Formicinae</taxon>
        <taxon>Lasius</taxon>
        <taxon>Lasius</taxon>
    </lineage>
</organism>
<sequence length="79" mass="8725">MAAFDEGANGVDVIESAVLHGECELLESLQDWLYVHRLVLVSSLSKKAPPYVVPSSSMCSYVPPTRKSTESRAFRLRKA</sequence>
<reference evidence="1" key="1">
    <citation type="submission" date="2024-04" db="EMBL/GenBank/DDBJ databases">
        <authorList>
            <consortium name="Molecular Ecology Group"/>
        </authorList>
    </citation>
    <scope>NUCLEOTIDE SEQUENCE</scope>
</reference>
<gene>
    <name evidence="1" type="ORF">LPLAT_LOCUS3049</name>
</gene>
<dbReference type="EMBL" id="OZ034835">
    <property type="protein sequence ID" value="CAL1676954.1"/>
    <property type="molecule type" value="Genomic_DNA"/>
</dbReference>
<evidence type="ECO:0000313" key="1">
    <source>
        <dbReference type="EMBL" id="CAL1676954.1"/>
    </source>
</evidence>
<proteinExistence type="predicted"/>
<keyword evidence="2" id="KW-1185">Reference proteome</keyword>
<dbReference type="Proteomes" id="UP001497644">
    <property type="component" value="Chromosome 12"/>
</dbReference>
<protein>
    <submittedName>
        <fullName evidence="1">Uncharacterized protein</fullName>
    </submittedName>
</protein>
<dbReference type="AlphaFoldDB" id="A0AAV2NAY2"/>
<name>A0AAV2NAY2_9HYME</name>
<accession>A0AAV2NAY2</accession>
<evidence type="ECO:0000313" key="2">
    <source>
        <dbReference type="Proteomes" id="UP001497644"/>
    </source>
</evidence>